<gene>
    <name evidence="5" type="ORF">GCM10010987_63870</name>
    <name evidence="6" type="ORF">XH86_36880</name>
</gene>
<organism evidence="5 8">
    <name type="scientific">Bradyrhizobium guangdongense</name>
    <dbReference type="NCBI Taxonomy" id="1325090"/>
    <lineage>
        <taxon>Bacteria</taxon>
        <taxon>Pseudomonadati</taxon>
        <taxon>Pseudomonadota</taxon>
        <taxon>Alphaproteobacteria</taxon>
        <taxon>Hyphomicrobiales</taxon>
        <taxon>Nitrobacteraceae</taxon>
        <taxon>Bradyrhizobium</taxon>
    </lineage>
</organism>
<dbReference type="GeneID" id="39480534"/>
<geneLocation type="plasmid" evidence="6 7">
    <name>unnamed</name>
</geneLocation>
<dbReference type="InterPro" id="IPR028082">
    <property type="entry name" value="Peripla_BP_I"/>
</dbReference>
<evidence type="ECO:0000313" key="6">
    <source>
        <dbReference type="EMBL" id="QOZ64357.1"/>
    </source>
</evidence>
<keyword evidence="6" id="KW-0614">Plasmid</keyword>
<dbReference type="GO" id="GO:0030246">
    <property type="term" value="F:carbohydrate binding"/>
    <property type="evidence" value="ECO:0007669"/>
    <property type="project" value="TreeGrafter"/>
</dbReference>
<feature type="domain" description="Periplasmic binding protein" evidence="4">
    <location>
        <begin position="53"/>
        <end position="311"/>
    </location>
</feature>
<dbReference type="OrthoDB" id="7941261at2"/>
<reference evidence="6 7" key="2">
    <citation type="submission" date="2018-06" db="EMBL/GenBank/DDBJ databases">
        <title>Comparative genomics of rhizobia nodulating Arachis hypogaea in China.</title>
        <authorList>
            <person name="Li Y."/>
        </authorList>
    </citation>
    <scope>NUCLEOTIDE SEQUENCE [LARGE SCALE GENOMIC DNA]</scope>
    <source>
        <strain evidence="6 7">CCBAU 51658</strain>
        <plasmid evidence="6 7">unnamed</plasmid>
    </source>
</reference>
<name>A0A410VHK5_9BRAD</name>
<protein>
    <submittedName>
        <fullName evidence="5">Sugar ABC transporter substrate-binding protein</fullName>
    </submittedName>
</protein>
<dbReference type="PANTHER" id="PTHR30036:SF7">
    <property type="entry name" value="ABC TRANSPORTER PERIPLASMIC-BINDING PROTEIN YPHF"/>
    <property type="match status" value="1"/>
</dbReference>
<dbReference type="Gene3D" id="3.40.50.2300">
    <property type="match status" value="2"/>
</dbReference>
<comment type="similarity">
    <text evidence="2">Belongs to the bacterial solute-binding protein 2 family.</text>
</comment>
<feature type="chain" id="PRO_5044601428" evidence="3">
    <location>
        <begin position="27"/>
        <end position="363"/>
    </location>
</feature>
<dbReference type="Proteomes" id="UP000625079">
    <property type="component" value="Unassembled WGS sequence"/>
</dbReference>
<dbReference type="EMBL" id="CP030058">
    <property type="protein sequence ID" value="QOZ64357.1"/>
    <property type="molecule type" value="Genomic_DNA"/>
</dbReference>
<evidence type="ECO:0000313" key="7">
    <source>
        <dbReference type="Proteomes" id="UP000593880"/>
    </source>
</evidence>
<dbReference type="EMBL" id="BMHC01000020">
    <property type="protein sequence ID" value="GGI31327.1"/>
    <property type="molecule type" value="Genomic_DNA"/>
</dbReference>
<keyword evidence="3" id="KW-0732">Signal</keyword>
<evidence type="ECO:0000256" key="1">
    <source>
        <dbReference type="ARBA" id="ARBA00004418"/>
    </source>
</evidence>
<accession>A0A410VHK5</accession>
<dbReference type="RefSeq" id="WP_128929771.1">
    <property type="nucleotide sequence ID" value="NZ_BMHC01000020.1"/>
</dbReference>
<dbReference type="AlphaFoldDB" id="A0A410VHK5"/>
<reference evidence="5" key="3">
    <citation type="submission" date="2022-12" db="EMBL/GenBank/DDBJ databases">
        <authorList>
            <person name="Sun Q."/>
            <person name="Zhou Y."/>
        </authorList>
    </citation>
    <scope>NUCLEOTIDE SEQUENCE</scope>
    <source>
        <strain evidence="5">CGMCC 1.15034</strain>
    </source>
</reference>
<dbReference type="Pfam" id="PF13407">
    <property type="entry name" value="Peripla_BP_4"/>
    <property type="match status" value="1"/>
</dbReference>
<evidence type="ECO:0000313" key="5">
    <source>
        <dbReference type="EMBL" id="GGI31327.1"/>
    </source>
</evidence>
<dbReference type="SUPFAM" id="SSF53822">
    <property type="entry name" value="Periplasmic binding protein-like I"/>
    <property type="match status" value="1"/>
</dbReference>
<dbReference type="InterPro" id="IPR025997">
    <property type="entry name" value="SBP_2_dom"/>
</dbReference>
<evidence type="ECO:0000313" key="8">
    <source>
        <dbReference type="Proteomes" id="UP000625079"/>
    </source>
</evidence>
<reference evidence="5" key="1">
    <citation type="journal article" date="2014" name="Int. J. Syst. Evol. Microbiol.">
        <title>Complete genome sequence of Corynebacterium casei LMG S-19264T (=DSM 44701T), isolated from a smear-ripened cheese.</title>
        <authorList>
            <consortium name="US DOE Joint Genome Institute (JGI-PGF)"/>
            <person name="Walter F."/>
            <person name="Albersmeier A."/>
            <person name="Kalinowski J."/>
            <person name="Ruckert C."/>
        </authorList>
    </citation>
    <scope>NUCLEOTIDE SEQUENCE</scope>
    <source>
        <strain evidence="5">CGMCC 1.15034</strain>
    </source>
</reference>
<evidence type="ECO:0000256" key="2">
    <source>
        <dbReference type="ARBA" id="ARBA00007639"/>
    </source>
</evidence>
<sequence length="363" mass="38460">MIVARIVRRAFLAGVAGIALTSVAFADGPTPIRVKSDAHAEVPQKFKNHAVKIAVVRQLNTGDVYQEWIAGVEAEAKKLGVKLTVYNADGDNAKQALMLQQAVATQPDAIVIGWGFGDSLRDGIKAAADANIPVVTYYVSVEPSDKVITVDQGDKLMMTGILGALKAHIGGDGAKADVIYVYVPGYQALDLRNEVWKEFLRANPGVNTVATIGVVNANTAAQTADQAKAALTAHPNVKAIVAPYDEFTKGASLAISELGLADKVKTYGMDISTADIAVMTKPHSPWVVTATTNQSNVGSVVLRVAAARIAGDLIGNTLSVPPLVITQEELRTNKVENIEQLGAVFPDLKTPDVAKAPWMDKMK</sequence>
<dbReference type="InterPro" id="IPR050555">
    <property type="entry name" value="Bact_Solute-Bind_Prot2"/>
</dbReference>
<dbReference type="PANTHER" id="PTHR30036">
    <property type="entry name" value="D-XYLOSE-BINDING PERIPLASMIC PROTEIN"/>
    <property type="match status" value="1"/>
</dbReference>
<comment type="subcellular location">
    <subcellularLocation>
        <location evidence="1">Periplasm</location>
    </subcellularLocation>
</comment>
<feature type="signal peptide" evidence="3">
    <location>
        <begin position="1"/>
        <end position="26"/>
    </location>
</feature>
<dbReference type="Proteomes" id="UP000593880">
    <property type="component" value="Plasmid unnamed"/>
</dbReference>
<dbReference type="GO" id="GO:0030288">
    <property type="term" value="C:outer membrane-bounded periplasmic space"/>
    <property type="evidence" value="ECO:0007669"/>
    <property type="project" value="TreeGrafter"/>
</dbReference>
<evidence type="ECO:0000259" key="4">
    <source>
        <dbReference type="Pfam" id="PF13407"/>
    </source>
</evidence>
<evidence type="ECO:0000256" key="3">
    <source>
        <dbReference type="SAM" id="SignalP"/>
    </source>
</evidence>
<proteinExistence type="inferred from homology"/>
<keyword evidence="7" id="KW-1185">Reference proteome</keyword>